<reference evidence="3 4" key="1">
    <citation type="submission" date="2023-07" db="EMBL/GenBank/DDBJ databases">
        <title>Sequencing the genomes of 1000 actinobacteria strains.</title>
        <authorList>
            <person name="Klenk H.-P."/>
        </authorList>
    </citation>
    <scope>NUCLEOTIDE SEQUENCE [LARGE SCALE GENOMIC DNA]</scope>
    <source>
        <strain evidence="3 4">GD13</strain>
    </source>
</reference>
<organism evidence="3 4">
    <name type="scientific">Nocardioides massiliensis</name>
    <dbReference type="NCBI Taxonomy" id="1325935"/>
    <lineage>
        <taxon>Bacteria</taxon>
        <taxon>Bacillati</taxon>
        <taxon>Actinomycetota</taxon>
        <taxon>Actinomycetes</taxon>
        <taxon>Propionibacteriales</taxon>
        <taxon>Nocardioidaceae</taxon>
        <taxon>Nocardioides</taxon>
    </lineage>
</organism>
<dbReference type="PRINTS" id="PR00111">
    <property type="entry name" value="ABHYDROLASE"/>
</dbReference>
<feature type="domain" description="AB hydrolase-1" evidence="2">
    <location>
        <begin position="38"/>
        <end position="289"/>
    </location>
</feature>
<dbReference type="Pfam" id="PF00561">
    <property type="entry name" value="Abhydrolase_1"/>
    <property type="match status" value="1"/>
</dbReference>
<name>A0ABT9NKM6_9ACTN</name>
<dbReference type="PRINTS" id="PR00412">
    <property type="entry name" value="EPOXHYDRLASE"/>
</dbReference>
<keyword evidence="4" id="KW-1185">Reference proteome</keyword>
<sequence length="309" mass="33314">MDPVDLSGPWTHRRVAANGARFHVALSEPAGDPLGEAPLVVLLHGFPQLWWAWRHQLPALAAAGYRTAALDLRGYGGSDKTPNGYDPQTLAADVDGVIGALGASRATLVGHGWGGYVAWATALQHPEQVAGLAALAAPHPATLMRRLRTRGGRRALRHLLRMQVPVVPERRLADPASGMLAEHLLAWSGTTFPSPEELSAYQSAFSVWPSAHCALEYHRWLLRSRLRADGRAFSAAMRAEVAVPVLEVYGGRDPVVTPPRRPRTPAGVTGAYDVRTVPASGHFLPEEAPAEVTDLLLEWLGTLRHIPGC</sequence>
<dbReference type="InterPro" id="IPR000073">
    <property type="entry name" value="AB_hydrolase_1"/>
</dbReference>
<dbReference type="EMBL" id="JAUSQM010000001">
    <property type="protein sequence ID" value="MDP9820972.1"/>
    <property type="molecule type" value="Genomic_DNA"/>
</dbReference>
<keyword evidence="1" id="KW-0378">Hydrolase</keyword>
<accession>A0ABT9NKM6</accession>
<dbReference type="Proteomes" id="UP001240447">
    <property type="component" value="Unassembled WGS sequence"/>
</dbReference>
<protein>
    <submittedName>
        <fullName evidence="3">Pimeloyl-ACP methyl ester carboxylesterase</fullName>
    </submittedName>
</protein>
<dbReference type="Gene3D" id="3.40.50.1820">
    <property type="entry name" value="alpha/beta hydrolase"/>
    <property type="match status" value="1"/>
</dbReference>
<dbReference type="PANTHER" id="PTHR43329">
    <property type="entry name" value="EPOXIDE HYDROLASE"/>
    <property type="match status" value="1"/>
</dbReference>
<dbReference type="InterPro" id="IPR029058">
    <property type="entry name" value="AB_hydrolase_fold"/>
</dbReference>
<evidence type="ECO:0000259" key="2">
    <source>
        <dbReference type="Pfam" id="PF00561"/>
    </source>
</evidence>
<dbReference type="RefSeq" id="WP_306824825.1">
    <property type="nucleotide sequence ID" value="NZ_JAUSQM010000001.1"/>
</dbReference>
<comment type="caution">
    <text evidence="3">The sequence shown here is derived from an EMBL/GenBank/DDBJ whole genome shotgun (WGS) entry which is preliminary data.</text>
</comment>
<evidence type="ECO:0000313" key="4">
    <source>
        <dbReference type="Proteomes" id="UP001240447"/>
    </source>
</evidence>
<evidence type="ECO:0000256" key="1">
    <source>
        <dbReference type="ARBA" id="ARBA00022801"/>
    </source>
</evidence>
<evidence type="ECO:0000313" key="3">
    <source>
        <dbReference type="EMBL" id="MDP9820972.1"/>
    </source>
</evidence>
<dbReference type="InterPro" id="IPR000639">
    <property type="entry name" value="Epox_hydrolase-like"/>
</dbReference>
<dbReference type="SUPFAM" id="SSF53474">
    <property type="entry name" value="alpha/beta-Hydrolases"/>
    <property type="match status" value="1"/>
</dbReference>
<proteinExistence type="predicted"/>
<gene>
    <name evidence="3" type="ORF">J2S59_000781</name>
</gene>